<dbReference type="AlphaFoldDB" id="A0A383D3T2"/>
<accession>A0A383D3T2</accession>
<feature type="non-terminal residue" evidence="1">
    <location>
        <position position="25"/>
    </location>
</feature>
<protein>
    <submittedName>
        <fullName evidence="1">Uncharacterized protein</fullName>
    </submittedName>
</protein>
<evidence type="ECO:0000313" key="1">
    <source>
        <dbReference type="EMBL" id="SVE39071.1"/>
    </source>
</evidence>
<proteinExistence type="predicted"/>
<sequence>MYNIFVKMRFTLKSEKRKFEHENYL</sequence>
<dbReference type="EMBL" id="UINC01214028">
    <property type="protein sequence ID" value="SVE39071.1"/>
    <property type="molecule type" value="Genomic_DNA"/>
</dbReference>
<organism evidence="1">
    <name type="scientific">marine metagenome</name>
    <dbReference type="NCBI Taxonomy" id="408172"/>
    <lineage>
        <taxon>unclassified sequences</taxon>
        <taxon>metagenomes</taxon>
        <taxon>ecological metagenomes</taxon>
    </lineage>
</organism>
<name>A0A383D3T2_9ZZZZ</name>
<reference evidence="1" key="1">
    <citation type="submission" date="2018-05" db="EMBL/GenBank/DDBJ databases">
        <authorList>
            <person name="Lanie J.A."/>
            <person name="Ng W.-L."/>
            <person name="Kazmierczak K.M."/>
            <person name="Andrzejewski T.M."/>
            <person name="Davidsen T.M."/>
            <person name="Wayne K.J."/>
            <person name="Tettelin H."/>
            <person name="Glass J.I."/>
            <person name="Rusch D."/>
            <person name="Podicherti R."/>
            <person name="Tsui H.-C.T."/>
            <person name="Winkler M.E."/>
        </authorList>
    </citation>
    <scope>NUCLEOTIDE SEQUENCE</scope>
</reference>
<gene>
    <name evidence="1" type="ORF">METZ01_LOCUS491925</name>
</gene>